<proteinExistence type="predicted"/>
<sequence length="237" mass="27149">MPELVVARYTEDLNWLRNLSANRVGQSASLRVTIYDKSPDASAGPDAVRLPNVGREAHTYLHHIVSRYDTLAEWTVFCQGKPFDHAFDFKKFIRAFVSQPVIHENFDRFVSGFYWLGHLIDTDDKQGQRLFQPWSKNEDGRGLDLRGFHRALFDTDGPEFYTFVLGAQFAVHRNVVQSQPLAFYERALAVAITFPDAAHCFERSWDRVFGLTGIDPVWLAGRQTVYLKPMKHQNAVG</sequence>
<dbReference type="EMBL" id="CP053435">
    <property type="protein sequence ID" value="QJW88099.1"/>
    <property type="molecule type" value="Genomic_DNA"/>
</dbReference>
<dbReference type="KEGG" id="stae:HNV11_01260"/>
<dbReference type="AlphaFoldDB" id="A0A6M5Y2S6"/>
<reference evidence="1 2" key="1">
    <citation type="submission" date="2020-05" db="EMBL/GenBank/DDBJ databases">
        <title>Genome sequencing of Spirosoma sp. TS118.</title>
        <authorList>
            <person name="Lee J.-H."/>
            <person name="Jeong S."/>
            <person name="Zhao L."/>
            <person name="Jung J.-H."/>
            <person name="Kim M.-K."/>
            <person name="Lim S."/>
        </authorList>
    </citation>
    <scope>NUCLEOTIDE SEQUENCE [LARGE SCALE GENOMIC DNA]</scope>
    <source>
        <strain evidence="1 2">TS118</strain>
    </source>
</reference>
<evidence type="ECO:0000313" key="1">
    <source>
        <dbReference type="EMBL" id="QJW88099.1"/>
    </source>
</evidence>
<organism evidence="1 2">
    <name type="scientific">Spirosoma taeanense</name>
    <dbReference type="NCBI Taxonomy" id="2735870"/>
    <lineage>
        <taxon>Bacteria</taxon>
        <taxon>Pseudomonadati</taxon>
        <taxon>Bacteroidota</taxon>
        <taxon>Cytophagia</taxon>
        <taxon>Cytophagales</taxon>
        <taxon>Cytophagaceae</taxon>
        <taxon>Spirosoma</taxon>
    </lineage>
</organism>
<dbReference type="RefSeq" id="WP_171737931.1">
    <property type="nucleotide sequence ID" value="NZ_CP053435.1"/>
</dbReference>
<evidence type="ECO:0000313" key="2">
    <source>
        <dbReference type="Proteomes" id="UP000502756"/>
    </source>
</evidence>
<accession>A0A6M5Y2S6</accession>
<name>A0A6M5Y2S6_9BACT</name>
<dbReference type="InterPro" id="IPR021838">
    <property type="entry name" value="DUF3431"/>
</dbReference>
<dbReference type="PANTHER" id="PTHR37490:SF1">
    <property type="entry name" value="GLYCOSYLTRANSFERASE 2-LIKE DOMAIN-CONTAINING PROTEIN"/>
    <property type="match status" value="1"/>
</dbReference>
<dbReference type="Pfam" id="PF11913">
    <property type="entry name" value="DUF3431"/>
    <property type="match status" value="1"/>
</dbReference>
<dbReference type="PANTHER" id="PTHR37490">
    <property type="entry name" value="EXPRESSED PROTEIN"/>
    <property type="match status" value="1"/>
</dbReference>
<gene>
    <name evidence="1" type="ORF">HNV11_01260</name>
</gene>
<protein>
    <submittedName>
        <fullName evidence="1">DUF3431 domain-containing protein</fullName>
    </submittedName>
</protein>
<dbReference type="Proteomes" id="UP000502756">
    <property type="component" value="Chromosome"/>
</dbReference>
<keyword evidence="2" id="KW-1185">Reference proteome</keyword>